<dbReference type="GO" id="GO:0006357">
    <property type="term" value="P:regulation of transcription by RNA polymerase II"/>
    <property type="evidence" value="ECO:0007669"/>
    <property type="project" value="InterPro"/>
</dbReference>
<evidence type="ECO:0000256" key="2">
    <source>
        <dbReference type="ARBA" id="ARBA00008186"/>
    </source>
</evidence>
<dbReference type="GO" id="GO:0016592">
    <property type="term" value="C:mediator complex"/>
    <property type="evidence" value="ECO:0007669"/>
    <property type="project" value="InterPro"/>
</dbReference>
<evidence type="ECO:0000313" key="6">
    <source>
        <dbReference type="EMBL" id="KAF3770930.1"/>
    </source>
</evidence>
<dbReference type="AlphaFoldDB" id="A0A9P5CVY7"/>
<dbReference type="Gene3D" id="1.10.287.3490">
    <property type="match status" value="1"/>
</dbReference>
<comment type="caution">
    <text evidence="6">The sequence shown here is derived from an EMBL/GenBank/DDBJ whole genome shotgun (WGS) entry which is preliminary data.</text>
</comment>
<accession>A0A9P5CVY7</accession>
<sequence>MEVSTPEEAPPVNVHAPFTRAERMVQLAEIDRDIASLLELTGKAIQSLGKQRSTEPDQSPPTAQDQTQAFQENMDKFLTTLHAVDVRMKRQIFGLEEAGILTLDKAKPKDEEGGARQSLEPNGLGMVGDLDVGWLNSRSTKVDREMEAELWTKTRQHLENITHASGAAGGADGAADSGDVDMTG</sequence>
<keyword evidence="4" id="KW-0805">Transcription regulation</keyword>
<evidence type="ECO:0000256" key="1">
    <source>
        <dbReference type="ARBA" id="ARBA00004123"/>
    </source>
</evidence>
<feature type="region of interest" description="Disordered" evidence="5">
    <location>
        <begin position="161"/>
        <end position="184"/>
    </location>
</feature>
<comment type="similarity">
    <text evidence="2 4">Belongs to the Mediator complex subunit 11 family.</text>
</comment>
<dbReference type="GO" id="GO:0003712">
    <property type="term" value="F:transcription coregulator activity"/>
    <property type="evidence" value="ECO:0007669"/>
    <property type="project" value="InterPro"/>
</dbReference>
<comment type="subunit">
    <text evidence="4">Component of the Mediator complex.</text>
</comment>
<evidence type="ECO:0000313" key="7">
    <source>
        <dbReference type="Proteomes" id="UP000803844"/>
    </source>
</evidence>
<evidence type="ECO:0000256" key="5">
    <source>
        <dbReference type="SAM" id="MobiDB-lite"/>
    </source>
</evidence>
<dbReference type="PANTHER" id="PTHR22890">
    <property type="entry name" value="MEDIATOR OF RNA POLYMERASE II TRANSCRIPTION SUBUNIT 11"/>
    <property type="match status" value="1"/>
</dbReference>
<gene>
    <name evidence="4" type="primary">MED11</name>
    <name evidence="6" type="ORF">M406DRAFT_248997</name>
</gene>
<name>A0A9P5CVY7_CRYP1</name>
<dbReference type="Pfam" id="PF10280">
    <property type="entry name" value="Med11"/>
    <property type="match status" value="1"/>
</dbReference>
<proteinExistence type="inferred from homology"/>
<protein>
    <recommendedName>
        <fullName evidence="4">Mediator of RNA polymerase II transcription subunit 11</fullName>
    </recommendedName>
    <alternativeName>
        <fullName evidence="4">Mediator complex subunit 11</fullName>
    </alternativeName>
</protein>
<dbReference type="OrthoDB" id="5418434at2759"/>
<comment type="function">
    <text evidence="4">Component of the Mediator complex, a coactivator involved in the regulated transcription of nearly all RNA polymerase II-dependent genes. Mediator functions as a bridge to convey information from gene-specific regulatory proteins to the basal RNA polymerase II transcription machinery. Mediator is recruited to promoters by direct interactions with regulatory proteins and serves as a scaffold for the assembly of a functional pre-initiation complex with RNA polymerase II and the general transcription factors.</text>
</comment>
<keyword evidence="4" id="KW-0010">Activator</keyword>
<reference evidence="6" key="1">
    <citation type="journal article" date="2020" name="Phytopathology">
        <title>Genome sequence of the chestnut blight fungus Cryphonectria parasitica EP155: A fundamental resource for an archetypical invasive plant pathogen.</title>
        <authorList>
            <person name="Crouch J.A."/>
            <person name="Dawe A."/>
            <person name="Aerts A."/>
            <person name="Barry K."/>
            <person name="Churchill A.C.L."/>
            <person name="Grimwood J."/>
            <person name="Hillman B."/>
            <person name="Milgroom M.G."/>
            <person name="Pangilinan J."/>
            <person name="Smith M."/>
            <person name="Salamov A."/>
            <person name="Schmutz J."/>
            <person name="Yadav J."/>
            <person name="Grigoriev I.V."/>
            <person name="Nuss D."/>
        </authorList>
    </citation>
    <scope>NUCLEOTIDE SEQUENCE</scope>
    <source>
        <strain evidence="6">EP155</strain>
    </source>
</reference>
<comment type="subcellular location">
    <subcellularLocation>
        <location evidence="1 4">Nucleus</location>
    </subcellularLocation>
</comment>
<dbReference type="EMBL" id="MU032344">
    <property type="protein sequence ID" value="KAF3770930.1"/>
    <property type="molecule type" value="Genomic_DNA"/>
</dbReference>
<keyword evidence="4" id="KW-0804">Transcription</keyword>
<keyword evidence="3 4" id="KW-0539">Nucleus</keyword>
<keyword evidence="7" id="KW-1185">Reference proteome</keyword>
<organism evidence="6 7">
    <name type="scientific">Cryphonectria parasitica (strain ATCC 38755 / EP155)</name>
    <dbReference type="NCBI Taxonomy" id="660469"/>
    <lineage>
        <taxon>Eukaryota</taxon>
        <taxon>Fungi</taxon>
        <taxon>Dikarya</taxon>
        <taxon>Ascomycota</taxon>
        <taxon>Pezizomycotina</taxon>
        <taxon>Sordariomycetes</taxon>
        <taxon>Sordariomycetidae</taxon>
        <taxon>Diaporthales</taxon>
        <taxon>Cryphonectriaceae</taxon>
        <taxon>Cryphonectria-Endothia species complex</taxon>
        <taxon>Cryphonectria</taxon>
    </lineage>
</organism>
<dbReference type="Proteomes" id="UP000803844">
    <property type="component" value="Unassembled WGS sequence"/>
</dbReference>
<evidence type="ECO:0000256" key="4">
    <source>
        <dbReference type="RuleBase" id="RU364147"/>
    </source>
</evidence>
<dbReference type="InterPro" id="IPR019404">
    <property type="entry name" value="Mediator_Med11"/>
</dbReference>
<evidence type="ECO:0000256" key="3">
    <source>
        <dbReference type="ARBA" id="ARBA00023242"/>
    </source>
</evidence>